<reference evidence="2" key="1">
    <citation type="journal article" date="2022" name="Mol. Ecol. Resour.">
        <title>The genomes of chicory, endive, great burdock and yacon provide insights into Asteraceae palaeo-polyploidization history and plant inulin production.</title>
        <authorList>
            <person name="Fan W."/>
            <person name="Wang S."/>
            <person name="Wang H."/>
            <person name="Wang A."/>
            <person name="Jiang F."/>
            <person name="Liu H."/>
            <person name="Zhao H."/>
            <person name="Xu D."/>
            <person name="Zhang Y."/>
        </authorList>
    </citation>
    <scope>NUCLEOTIDE SEQUENCE [LARGE SCALE GENOMIC DNA]</scope>
    <source>
        <strain evidence="2">cv. Yunnan</strain>
    </source>
</reference>
<evidence type="ECO:0000313" key="1">
    <source>
        <dbReference type="EMBL" id="KAI3775304.1"/>
    </source>
</evidence>
<evidence type="ECO:0000313" key="2">
    <source>
        <dbReference type="Proteomes" id="UP001056120"/>
    </source>
</evidence>
<organism evidence="1 2">
    <name type="scientific">Smallanthus sonchifolius</name>
    <dbReference type="NCBI Taxonomy" id="185202"/>
    <lineage>
        <taxon>Eukaryota</taxon>
        <taxon>Viridiplantae</taxon>
        <taxon>Streptophyta</taxon>
        <taxon>Embryophyta</taxon>
        <taxon>Tracheophyta</taxon>
        <taxon>Spermatophyta</taxon>
        <taxon>Magnoliopsida</taxon>
        <taxon>eudicotyledons</taxon>
        <taxon>Gunneridae</taxon>
        <taxon>Pentapetalae</taxon>
        <taxon>asterids</taxon>
        <taxon>campanulids</taxon>
        <taxon>Asterales</taxon>
        <taxon>Asteraceae</taxon>
        <taxon>Asteroideae</taxon>
        <taxon>Heliantheae alliance</taxon>
        <taxon>Millerieae</taxon>
        <taxon>Smallanthus</taxon>
    </lineage>
</organism>
<dbReference type="Proteomes" id="UP001056120">
    <property type="component" value="Linkage Group LG16"/>
</dbReference>
<gene>
    <name evidence="1" type="ORF">L1987_49875</name>
</gene>
<protein>
    <submittedName>
        <fullName evidence="1">Uncharacterized protein</fullName>
    </submittedName>
</protein>
<dbReference type="EMBL" id="CM042033">
    <property type="protein sequence ID" value="KAI3775304.1"/>
    <property type="molecule type" value="Genomic_DNA"/>
</dbReference>
<reference evidence="1 2" key="2">
    <citation type="journal article" date="2022" name="Mol. Ecol. Resour.">
        <title>The genomes of chicory, endive, great burdock and yacon provide insights into Asteraceae paleo-polyploidization history and plant inulin production.</title>
        <authorList>
            <person name="Fan W."/>
            <person name="Wang S."/>
            <person name="Wang H."/>
            <person name="Wang A."/>
            <person name="Jiang F."/>
            <person name="Liu H."/>
            <person name="Zhao H."/>
            <person name="Xu D."/>
            <person name="Zhang Y."/>
        </authorList>
    </citation>
    <scope>NUCLEOTIDE SEQUENCE [LARGE SCALE GENOMIC DNA]</scope>
    <source>
        <strain evidence="2">cv. Yunnan</strain>
        <tissue evidence="1">Leaves</tissue>
    </source>
</reference>
<proteinExistence type="predicted"/>
<name>A0ACB9FVQ4_9ASTR</name>
<sequence length="223" mass="25250">MRNIQGNPKLLWNLHIRRCKGSSFKSENMETKRNGFFSRAWARYVNDDHHWIEKQRGILIVAALVVAGMSFHSGINPPGGTISNTQNGRYSLGNAVQTEVDMDNFNKFVAFNSFTMITSLAIVVVLISGVSLRNKFWMWVLTLGAMFAMVCMVATYLHSLAMMAPDMYVNVTSVWISLIWMLGCGVVALVHTIFFVVWVVMKLFKRRMPETSDGKRNQDASEV</sequence>
<keyword evidence="2" id="KW-1185">Reference proteome</keyword>
<accession>A0ACB9FVQ4</accession>
<comment type="caution">
    <text evidence="1">The sequence shown here is derived from an EMBL/GenBank/DDBJ whole genome shotgun (WGS) entry which is preliminary data.</text>
</comment>